<dbReference type="Proteomes" id="UP001190700">
    <property type="component" value="Unassembled WGS sequence"/>
</dbReference>
<dbReference type="AlphaFoldDB" id="A0AAE0GNV8"/>
<name>A0AAE0GNV8_9CHLO</name>
<reference evidence="1 2" key="1">
    <citation type="journal article" date="2015" name="Genome Biol. Evol.">
        <title>Comparative Genomics of a Bacterivorous Green Alga Reveals Evolutionary Causalities and Consequences of Phago-Mixotrophic Mode of Nutrition.</title>
        <authorList>
            <person name="Burns J.A."/>
            <person name="Paasch A."/>
            <person name="Narechania A."/>
            <person name="Kim E."/>
        </authorList>
    </citation>
    <scope>NUCLEOTIDE SEQUENCE [LARGE SCALE GENOMIC DNA]</scope>
    <source>
        <strain evidence="1 2">PLY_AMNH</strain>
    </source>
</reference>
<accession>A0AAE0GNV8</accession>
<organism evidence="1 2">
    <name type="scientific">Cymbomonas tetramitiformis</name>
    <dbReference type="NCBI Taxonomy" id="36881"/>
    <lineage>
        <taxon>Eukaryota</taxon>
        <taxon>Viridiplantae</taxon>
        <taxon>Chlorophyta</taxon>
        <taxon>Pyramimonadophyceae</taxon>
        <taxon>Pyramimonadales</taxon>
        <taxon>Pyramimonadaceae</taxon>
        <taxon>Cymbomonas</taxon>
    </lineage>
</organism>
<dbReference type="EMBL" id="LGRX02003796">
    <property type="protein sequence ID" value="KAK3281574.1"/>
    <property type="molecule type" value="Genomic_DNA"/>
</dbReference>
<protein>
    <submittedName>
        <fullName evidence="1">Uncharacterized protein</fullName>
    </submittedName>
</protein>
<comment type="caution">
    <text evidence="1">The sequence shown here is derived from an EMBL/GenBank/DDBJ whole genome shotgun (WGS) entry which is preliminary data.</text>
</comment>
<sequence>MKRPTAETDSLLDNDKRANAERAEWHKKLAEEQEEALIIALAEPIEREEPAESYGATVSSQQRPLVRAVGSFVEEFKGRVGAGPFLLGMRQWLERQMSEPRLVIWRIPWQVFTQSGGHVFMNAAVRLLRKHCHQHRDESHLISNVGLPEWLMWGLPPDFPDRDIQRILKKLPTRAQLSHFNPAGEVVLIDGLENRHSSCVAVELFCCGYLFCVDFPVTQQERPDLRIIGNRHPTKGITMYTL</sequence>
<gene>
    <name evidence="1" type="ORF">CYMTET_10642</name>
</gene>
<keyword evidence="2" id="KW-1185">Reference proteome</keyword>
<evidence type="ECO:0000313" key="1">
    <source>
        <dbReference type="EMBL" id="KAK3281574.1"/>
    </source>
</evidence>
<evidence type="ECO:0000313" key="2">
    <source>
        <dbReference type="Proteomes" id="UP001190700"/>
    </source>
</evidence>
<proteinExistence type="predicted"/>